<dbReference type="InterPro" id="IPR010976">
    <property type="entry name" value="B-phosphoglucomutase_hydrolase"/>
</dbReference>
<dbReference type="Pfam" id="PF00702">
    <property type="entry name" value="Hydrolase"/>
    <property type="match status" value="1"/>
</dbReference>
<accession>A0ABU3H2Q3</accession>
<organism evidence="2 3">
    <name type="scientific">Paenibacillus forsythiae</name>
    <dbReference type="NCBI Taxonomy" id="365616"/>
    <lineage>
        <taxon>Bacteria</taxon>
        <taxon>Bacillati</taxon>
        <taxon>Bacillota</taxon>
        <taxon>Bacilli</taxon>
        <taxon>Bacillales</taxon>
        <taxon>Paenibacillaceae</taxon>
        <taxon>Paenibacillus</taxon>
    </lineage>
</organism>
<dbReference type="NCBIfam" id="TIGR02009">
    <property type="entry name" value="PGMB-YQAB-SF"/>
    <property type="match status" value="1"/>
</dbReference>
<name>A0ABU3H2Q3_9BACL</name>
<dbReference type="SFLD" id="SFLDG01135">
    <property type="entry name" value="C1.5.6:_HAD__Beta-PGM__Phospha"/>
    <property type="match status" value="1"/>
</dbReference>
<proteinExistence type="inferred from homology"/>
<dbReference type="Gene3D" id="3.40.50.1000">
    <property type="entry name" value="HAD superfamily/HAD-like"/>
    <property type="match status" value="1"/>
</dbReference>
<comment type="similarity">
    <text evidence="1">Belongs to the HAD-like hydrolase superfamily. CbbY/CbbZ/Gph/YieH family.</text>
</comment>
<dbReference type="EMBL" id="JAUSUY010000002">
    <property type="protein sequence ID" value="MDT3425099.1"/>
    <property type="molecule type" value="Genomic_DNA"/>
</dbReference>
<dbReference type="InterPro" id="IPR036412">
    <property type="entry name" value="HAD-like_sf"/>
</dbReference>
<dbReference type="NCBIfam" id="TIGR01509">
    <property type="entry name" value="HAD-SF-IA-v3"/>
    <property type="match status" value="1"/>
</dbReference>
<keyword evidence="2" id="KW-0413">Isomerase</keyword>
<dbReference type="InterPro" id="IPR006439">
    <property type="entry name" value="HAD-SF_hydro_IA"/>
</dbReference>
<dbReference type="PANTHER" id="PTHR43481">
    <property type="entry name" value="FRUCTOSE-1-PHOSPHATE PHOSPHATASE"/>
    <property type="match status" value="1"/>
</dbReference>
<dbReference type="InterPro" id="IPR023214">
    <property type="entry name" value="HAD_sf"/>
</dbReference>
<dbReference type="InterPro" id="IPR051806">
    <property type="entry name" value="HAD-like_SPP"/>
</dbReference>
<dbReference type="SFLD" id="SFLDS00003">
    <property type="entry name" value="Haloacid_Dehalogenase"/>
    <property type="match status" value="1"/>
</dbReference>
<gene>
    <name evidence="2" type="ORF">J2Z22_000612</name>
</gene>
<dbReference type="InterPro" id="IPR010972">
    <property type="entry name" value="Beta-PGM"/>
</dbReference>
<dbReference type="GO" id="GO:0008801">
    <property type="term" value="F:beta-phosphoglucomutase activity"/>
    <property type="evidence" value="ECO:0007669"/>
    <property type="project" value="UniProtKB-EC"/>
</dbReference>
<sequence>MTEIKACLFDLDGVLVDTAKYHYIAWKELADQLGFEFTEKDNERLKGVSRSASLNILLEIGGLALDEAEKARLAESKNSRYVEYISSMDSSEILPGALAFLEDCRSQGIGTALGSASKNAMTILNNTGLTPYFDAIIDGTNTSVAKPDPEVFLLGAEALGVPPVNCVVFEDAEAGIEAARRAGMASVGIGSPETLGAASLVVPSLLEMSVARLKEAFAAV</sequence>
<evidence type="ECO:0000313" key="2">
    <source>
        <dbReference type="EMBL" id="MDT3425099.1"/>
    </source>
</evidence>
<dbReference type="NCBIfam" id="TIGR01990">
    <property type="entry name" value="bPGM"/>
    <property type="match status" value="1"/>
</dbReference>
<protein>
    <submittedName>
        <fullName evidence="2">Beta-phosphoglucomutase</fullName>
        <ecNumber evidence="2">5.4.2.6</ecNumber>
    </submittedName>
</protein>
<comment type="caution">
    <text evidence="2">The sequence shown here is derived from an EMBL/GenBank/DDBJ whole genome shotgun (WGS) entry which is preliminary data.</text>
</comment>
<dbReference type="Proteomes" id="UP001248709">
    <property type="component" value="Unassembled WGS sequence"/>
</dbReference>
<evidence type="ECO:0000256" key="1">
    <source>
        <dbReference type="ARBA" id="ARBA00006171"/>
    </source>
</evidence>
<dbReference type="EC" id="5.4.2.6" evidence="2"/>
<dbReference type="PANTHER" id="PTHR43481:SF4">
    <property type="entry name" value="GLYCEROL-1-PHOSPHATE PHOSPHOHYDROLASE 1-RELATED"/>
    <property type="match status" value="1"/>
</dbReference>
<dbReference type="Gene3D" id="1.10.150.240">
    <property type="entry name" value="Putative phosphatase, domain 2"/>
    <property type="match status" value="1"/>
</dbReference>
<dbReference type="InterPro" id="IPR023198">
    <property type="entry name" value="PGP-like_dom2"/>
</dbReference>
<dbReference type="SUPFAM" id="SSF56784">
    <property type="entry name" value="HAD-like"/>
    <property type="match status" value="1"/>
</dbReference>
<reference evidence="2 3" key="1">
    <citation type="submission" date="2023-07" db="EMBL/GenBank/DDBJ databases">
        <title>Genomic Encyclopedia of Type Strains, Phase IV (KMG-IV): sequencing the most valuable type-strain genomes for metagenomic binning, comparative biology and taxonomic classification.</title>
        <authorList>
            <person name="Goeker M."/>
        </authorList>
    </citation>
    <scope>NUCLEOTIDE SEQUENCE [LARGE SCALE GENOMIC DNA]</scope>
    <source>
        <strain evidence="2 3">T98</strain>
    </source>
</reference>
<dbReference type="CDD" id="cd02598">
    <property type="entry name" value="HAD_BPGM"/>
    <property type="match status" value="1"/>
</dbReference>
<dbReference type="SFLD" id="SFLDG01129">
    <property type="entry name" value="C1.5:_HAD__Beta-PGM__Phosphata"/>
    <property type="match status" value="1"/>
</dbReference>
<evidence type="ECO:0000313" key="3">
    <source>
        <dbReference type="Proteomes" id="UP001248709"/>
    </source>
</evidence>
<keyword evidence="3" id="KW-1185">Reference proteome</keyword>
<dbReference type="RefSeq" id="WP_025700671.1">
    <property type="nucleotide sequence ID" value="NZ_JAUSUY010000002.1"/>
</dbReference>